<keyword evidence="3" id="KW-1185">Reference proteome</keyword>
<feature type="domain" description="SAF" evidence="1">
    <location>
        <begin position="48"/>
        <end position="116"/>
    </location>
</feature>
<accession>A0A2V4N2B9</accession>
<dbReference type="InterPro" id="IPR017592">
    <property type="entry name" value="Pilus_assmbl_Flp-typ_CpaB"/>
</dbReference>
<gene>
    <name evidence="2" type="primary">cpaB</name>
    <name evidence="2" type="ORF">DI396_08275</name>
</gene>
<evidence type="ECO:0000259" key="1">
    <source>
        <dbReference type="SMART" id="SM00858"/>
    </source>
</evidence>
<dbReference type="Pfam" id="PF08666">
    <property type="entry name" value="SAF"/>
    <property type="match status" value="1"/>
</dbReference>
<dbReference type="NCBIfam" id="TIGR03177">
    <property type="entry name" value="pilus_cpaB"/>
    <property type="match status" value="1"/>
</dbReference>
<reference evidence="2 3" key="1">
    <citation type="submission" date="2018-05" db="EMBL/GenBank/DDBJ databases">
        <title>Oceanovita maritima gen. nov., sp. nov., a marine bacterium in the family Rhodobacteraceae isolated from surface seawater of Lundu port Xiamen, China.</title>
        <authorList>
            <person name="Hetharua B.H."/>
            <person name="Min D."/>
            <person name="Liao H."/>
            <person name="Tian Y."/>
        </authorList>
    </citation>
    <scope>NUCLEOTIDE SEQUENCE [LARGE SCALE GENOMIC DNA]</scope>
    <source>
        <strain evidence="2 3">FSX-11</strain>
    </source>
</reference>
<dbReference type="SMART" id="SM00858">
    <property type="entry name" value="SAF"/>
    <property type="match status" value="1"/>
</dbReference>
<sequence length="286" mass="30575">MRMVFGLVLIVGLGLAGFATYMVKNYITAYQTALAQERAMNASAATMIDIYVADKQLKYGDVITEEDLRVVKFPEDAMPEGTFTSKAAFFPKGENVLRTALRTIEKNEAMMEVKVTAPGESAGLTSQLERGKRAFAIKVDVASGVSGFLRPGDRVDVYWTGAIETGARNGDRGDVTKLIETGVKLIAVDQDSSGESSETMIARTVTVAATPQQVAALAQAQSSGRLSLSLVGNEDDTVAEAIEVDQRSLLGIEAAPVVAEVAEEKICTTRIRRGAEVVEMPIACTN</sequence>
<dbReference type="CDD" id="cd11614">
    <property type="entry name" value="SAF_CpaB_FlgA_like"/>
    <property type="match status" value="1"/>
</dbReference>
<dbReference type="Proteomes" id="UP000248012">
    <property type="component" value="Unassembled WGS sequence"/>
</dbReference>
<name>A0A2V4N2B9_9RHOB</name>
<dbReference type="AlphaFoldDB" id="A0A2V4N2B9"/>
<dbReference type="InterPro" id="IPR013974">
    <property type="entry name" value="SAF"/>
</dbReference>
<dbReference type="Pfam" id="PF16976">
    <property type="entry name" value="RcpC"/>
    <property type="match status" value="1"/>
</dbReference>
<dbReference type="InterPro" id="IPR031571">
    <property type="entry name" value="RcpC_dom"/>
</dbReference>
<evidence type="ECO:0000313" key="2">
    <source>
        <dbReference type="EMBL" id="PYC48052.1"/>
    </source>
</evidence>
<dbReference type="EMBL" id="QFVT01000004">
    <property type="protein sequence ID" value="PYC48052.1"/>
    <property type="molecule type" value="Genomic_DNA"/>
</dbReference>
<organism evidence="2 3">
    <name type="scientific">Litorivita pollutaquae</name>
    <dbReference type="NCBI Taxonomy" id="2200892"/>
    <lineage>
        <taxon>Bacteria</taxon>
        <taxon>Pseudomonadati</taxon>
        <taxon>Pseudomonadota</taxon>
        <taxon>Alphaproteobacteria</taxon>
        <taxon>Rhodobacterales</taxon>
        <taxon>Paracoccaceae</taxon>
        <taxon>Litorivita</taxon>
    </lineage>
</organism>
<proteinExistence type="predicted"/>
<evidence type="ECO:0000313" key="3">
    <source>
        <dbReference type="Proteomes" id="UP000248012"/>
    </source>
</evidence>
<comment type="caution">
    <text evidence="2">The sequence shown here is derived from an EMBL/GenBank/DDBJ whole genome shotgun (WGS) entry which is preliminary data.</text>
</comment>
<protein>
    <submittedName>
        <fullName evidence="2">Flp pilus assembly protein CpaB</fullName>
    </submittedName>
</protein>
<dbReference type="RefSeq" id="WP_110795702.1">
    <property type="nucleotide sequence ID" value="NZ_KZ826483.1"/>
</dbReference>
<dbReference type="OrthoDB" id="163768at2"/>